<feature type="region of interest" description="Disordered" evidence="1">
    <location>
        <begin position="1"/>
        <end position="21"/>
    </location>
</feature>
<evidence type="ECO:0000313" key="3">
    <source>
        <dbReference type="Proteomes" id="UP000215914"/>
    </source>
</evidence>
<reference evidence="2" key="1">
    <citation type="journal article" date="2017" name="Nature">
        <title>The sunflower genome provides insights into oil metabolism, flowering and Asterid evolution.</title>
        <authorList>
            <person name="Badouin H."/>
            <person name="Gouzy J."/>
            <person name="Grassa C.J."/>
            <person name="Murat F."/>
            <person name="Staton S.E."/>
            <person name="Cottret L."/>
            <person name="Lelandais-Briere C."/>
            <person name="Owens G.L."/>
            <person name="Carrere S."/>
            <person name="Mayjonade B."/>
            <person name="Legrand L."/>
            <person name="Gill N."/>
            <person name="Kane N.C."/>
            <person name="Bowers J.E."/>
            <person name="Hubner S."/>
            <person name="Bellec A."/>
            <person name="Berard A."/>
            <person name="Berges H."/>
            <person name="Blanchet N."/>
            <person name="Boniface M.C."/>
            <person name="Brunel D."/>
            <person name="Catrice O."/>
            <person name="Chaidir N."/>
            <person name="Claudel C."/>
            <person name="Donnadieu C."/>
            <person name="Faraut T."/>
            <person name="Fievet G."/>
            <person name="Helmstetter N."/>
            <person name="King M."/>
            <person name="Knapp S.J."/>
            <person name="Lai Z."/>
            <person name="Le Paslier M.C."/>
            <person name="Lippi Y."/>
            <person name="Lorenzon L."/>
            <person name="Mandel J.R."/>
            <person name="Marage G."/>
            <person name="Marchand G."/>
            <person name="Marquand E."/>
            <person name="Bret-Mestries E."/>
            <person name="Morien E."/>
            <person name="Nambeesan S."/>
            <person name="Nguyen T."/>
            <person name="Pegot-Espagnet P."/>
            <person name="Pouilly N."/>
            <person name="Raftis F."/>
            <person name="Sallet E."/>
            <person name="Schiex T."/>
            <person name="Thomas J."/>
            <person name="Vandecasteele C."/>
            <person name="Vares D."/>
            <person name="Vear F."/>
            <person name="Vautrin S."/>
            <person name="Crespi M."/>
            <person name="Mangin B."/>
            <person name="Burke J.M."/>
            <person name="Salse J."/>
            <person name="Munos S."/>
            <person name="Vincourt P."/>
            <person name="Rieseberg L.H."/>
            <person name="Langlade N.B."/>
        </authorList>
    </citation>
    <scope>NUCLEOTIDE SEQUENCE</scope>
    <source>
        <tissue evidence="2">Leaves</tissue>
    </source>
</reference>
<accession>A0A9K3MX89</accession>
<proteinExistence type="predicted"/>
<reference evidence="2" key="2">
    <citation type="submission" date="2020-06" db="EMBL/GenBank/DDBJ databases">
        <title>Helianthus annuus Genome sequencing and assembly Release 2.</title>
        <authorList>
            <person name="Gouzy J."/>
            <person name="Langlade N."/>
            <person name="Munos S."/>
        </authorList>
    </citation>
    <scope>NUCLEOTIDE SEQUENCE</scope>
    <source>
        <tissue evidence="2">Leaves</tissue>
    </source>
</reference>
<dbReference type="Proteomes" id="UP000215914">
    <property type="component" value="Unassembled WGS sequence"/>
</dbReference>
<evidence type="ECO:0000313" key="2">
    <source>
        <dbReference type="EMBL" id="KAF5779120.1"/>
    </source>
</evidence>
<name>A0A9K3MX89_HELAN</name>
<gene>
    <name evidence="2" type="ORF">HanXRQr2_Chr12g0555611</name>
</gene>
<evidence type="ECO:0000256" key="1">
    <source>
        <dbReference type="SAM" id="MobiDB-lite"/>
    </source>
</evidence>
<dbReference type="AlphaFoldDB" id="A0A9K3MX89"/>
<sequence>MASNASVSDDVKAAQEEESSAENFAFMTQILSAPVKGLTKEEIKYLK</sequence>
<comment type="caution">
    <text evidence="2">The sequence shown here is derived from an EMBL/GenBank/DDBJ whole genome shotgun (WGS) entry which is preliminary data.</text>
</comment>
<organism evidence="2 3">
    <name type="scientific">Helianthus annuus</name>
    <name type="common">Common sunflower</name>
    <dbReference type="NCBI Taxonomy" id="4232"/>
    <lineage>
        <taxon>Eukaryota</taxon>
        <taxon>Viridiplantae</taxon>
        <taxon>Streptophyta</taxon>
        <taxon>Embryophyta</taxon>
        <taxon>Tracheophyta</taxon>
        <taxon>Spermatophyta</taxon>
        <taxon>Magnoliopsida</taxon>
        <taxon>eudicotyledons</taxon>
        <taxon>Gunneridae</taxon>
        <taxon>Pentapetalae</taxon>
        <taxon>asterids</taxon>
        <taxon>campanulids</taxon>
        <taxon>Asterales</taxon>
        <taxon>Asteraceae</taxon>
        <taxon>Asteroideae</taxon>
        <taxon>Heliantheae alliance</taxon>
        <taxon>Heliantheae</taxon>
        <taxon>Helianthus</taxon>
    </lineage>
</organism>
<dbReference type="Gramene" id="mRNA:HanXRQr2_Chr12g0555611">
    <property type="protein sequence ID" value="mRNA:HanXRQr2_Chr12g0555611"/>
    <property type="gene ID" value="HanXRQr2_Chr12g0555611"/>
</dbReference>
<protein>
    <submittedName>
        <fullName evidence="2">Uncharacterized protein</fullName>
    </submittedName>
</protein>
<keyword evidence="3" id="KW-1185">Reference proteome</keyword>
<dbReference type="EMBL" id="MNCJ02000327">
    <property type="protein sequence ID" value="KAF5779120.1"/>
    <property type="molecule type" value="Genomic_DNA"/>
</dbReference>